<accession>A0A0F5PJ92</accession>
<sequence>MSDYIWLGPLKDDVKTINEAVRIMEYMMKNLNTI</sequence>
<protein>
    <submittedName>
        <fullName evidence="1">Uncharacterized protein</fullName>
    </submittedName>
</protein>
<reference evidence="1 2" key="1">
    <citation type="submission" date="2008-07" db="EMBL/GenBank/DDBJ databases">
        <authorList>
            <person name="Gonzalez J."/>
            <person name="Sokolova T."/>
            <person name="Ferriera S."/>
            <person name="Johnson J."/>
            <person name="Kravitz S."/>
            <person name="Beeson K."/>
            <person name="Sutton G."/>
            <person name="Rogers Y.-H."/>
            <person name="Friedman R."/>
            <person name="Frazier M."/>
            <person name="Venter J.C."/>
        </authorList>
    </citation>
    <scope>NUCLEOTIDE SEQUENCE [LARGE SCALE GENOMIC DNA]</scope>
    <source>
        <strain evidence="1 2">DSM 12653</strain>
    </source>
</reference>
<organism evidence="1 2">
    <name type="scientific">Caldanaerobacter subterraneus subsp. pacificus DSM 12653</name>
    <dbReference type="NCBI Taxonomy" id="391606"/>
    <lineage>
        <taxon>Bacteria</taxon>
        <taxon>Bacillati</taxon>
        <taxon>Bacillota</taxon>
        <taxon>Clostridia</taxon>
        <taxon>Thermoanaerobacterales</taxon>
        <taxon>Thermoanaerobacteraceae</taxon>
        <taxon>Caldanaerobacter</taxon>
    </lineage>
</organism>
<dbReference type="Proteomes" id="UP000010146">
    <property type="component" value="Unassembled WGS sequence"/>
</dbReference>
<proteinExistence type="predicted"/>
<dbReference type="EMBL" id="ABXP02000116">
    <property type="protein sequence ID" value="KKC28717.1"/>
    <property type="molecule type" value="Genomic_DNA"/>
</dbReference>
<dbReference type="AlphaFoldDB" id="A0A0F5PJ92"/>
<reference evidence="1 2" key="2">
    <citation type="journal article" date="2015" name="BMC Genomics">
        <title>Analysis of three genomes within the thermophilic bacterial species Caldanaerobacter subterraneus with a focus on carbon monoxide dehydrogenase evolution and hydrolase diversity.</title>
        <authorList>
            <person name="Sant'Anna F.H."/>
            <person name="Lebedinsky A.V."/>
            <person name="Sokolova T.G."/>
            <person name="Robb F.T."/>
            <person name="Gonzalez J.M."/>
        </authorList>
    </citation>
    <scope>NUCLEOTIDE SEQUENCE [LARGE SCALE GENOMIC DNA]</scope>
    <source>
        <strain evidence="1 2">DSM 12653</strain>
    </source>
</reference>
<gene>
    <name evidence="1" type="ORF">CDSM653_02280</name>
</gene>
<comment type="caution">
    <text evidence="1">The sequence shown here is derived from an EMBL/GenBank/DDBJ whole genome shotgun (WGS) entry which is preliminary data.</text>
</comment>
<evidence type="ECO:0000313" key="1">
    <source>
        <dbReference type="EMBL" id="KKC28717.1"/>
    </source>
</evidence>
<reference evidence="2" key="3">
    <citation type="submission" date="2015-02" db="EMBL/GenBank/DDBJ databases">
        <title>Genome analysis of three genomes within the thermophilic hydrogenogenic bacterial species Caldanaerobacter subterraneus.</title>
        <authorList>
            <person name="Sant'Anna F.H."/>
            <person name="Lebedinsky A."/>
            <person name="Sokolova T."/>
            <person name="Robb F.T."/>
            <person name="Gonzalez J.M."/>
        </authorList>
    </citation>
    <scope>NUCLEOTIDE SEQUENCE [LARGE SCALE GENOMIC DNA]</scope>
    <source>
        <strain evidence="2">DSM 12653</strain>
    </source>
</reference>
<name>A0A0F5PJ92_9THEO</name>
<evidence type="ECO:0000313" key="2">
    <source>
        <dbReference type="Proteomes" id="UP000010146"/>
    </source>
</evidence>